<dbReference type="PATRIC" id="fig|1246995.3.peg.8387"/>
<keyword evidence="2" id="KW-0472">Membrane</keyword>
<dbReference type="eggNOG" id="COG1172">
    <property type="taxonomic scope" value="Bacteria"/>
</dbReference>
<feature type="transmembrane region" description="Helical" evidence="2">
    <location>
        <begin position="138"/>
        <end position="155"/>
    </location>
</feature>
<feature type="transmembrane region" description="Helical" evidence="2">
    <location>
        <begin position="269"/>
        <end position="293"/>
    </location>
</feature>
<feature type="transmembrane region" description="Helical" evidence="2">
    <location>
        <begin position="225"/>
        <end position="248"/>
    </location>
</feature>
<dbReference type="Proteomes" id="UP000017746">
    <property type="component" value="Chromosome"/>
</dbReference>
<dbReference type="HOGENOM" id="CLU_038566_0_0_11"/>
<evidence type="ECO:0000256" key="2">
    <source>
        <dbReference type="SAM" id="Phobius"/>
    </source>
</evidence>
<reference evidence="3 4" key="1">
    <citation type="journal article" date="2014" name="J. Biotechnol.">
        <title>Complete genome sequence of the actinobacterium Actinoplanes friuliensis HAG 010964, producer of the lipopeptide antibiotic friulimycin.</title>
        <authorList>
            <person name="Ruckert C."/>
            <person name="Szczepanowski R."/>
            <person name="Albersmeier A."/>
            <person name="Goesmann A."/>
            <person name="Fischer N."/>
            <person name="Steinkamper A."/>
            <person name="Puhler A."/>
            <person name="Biener R."/>
            <person name="Schwartz D."/>
            <person name="Kalinowski J."/>
        </authorList>
    </citation>
    <scope>NUCLEOTIDE SEQUENCE [LARGE SCALE GENOMIC DNA]</scope>
    <source>
        <strain evidence="3 4">DSM 7358</strain>
    </source>
</reference>
<keyword evidence="2" id="KW-1133">Transmembrane helix</keyword>
<feature type="region of interest" description="Disordered" evidence="1">
    <location>
        <begin position="393"/>
        <end position="428"/>
    </location>
</feature>
<feature type="compositionally biased region" description="Low complexity" evidence="1">
    <location>
        <begin position="397"/>
        <end position="416"/>
    </location>
</feature>
<protein>
    <recommendedName>
        <fullName evidence="5">Inner-membrane translocator</fullName>
    </recommendedName>
</protein>
<sequence length="428" mass="44372">MLCRGEEVREMAYDETTYRRNTDDQGDNDPAAYRTGFGAADFRARRRDLDPDDTGTRLTEPVAEPVRQDEVDDAGRDRLGIHIGWEIVLLLAVAAIAYLLYRLDPASLRRPALDSLLISGASIGLLALGAGLTLRAGVPNLAVGPIALAAALHFAENGDDGLVKAAVPALIVAAVGGLVIGLFVIVLHVPGWAATLGAAMGVIVYNQLRTVPVTVQGDYDPSNQAFYLFGGFALLAVIGGALGTVGPIRRMVGGLRQAGDPARRRGAGSAFPVLVSLILSSVFAVGAGILIAAGSTAPITPGTGLEWTGIAFGAALLAGTSAYGRRGGIFGTLLAVAGIALFLDYADRRNFDIALFAIAACAIGGGLIVTRLVETYGRPLPVPMVGEDWNAAASSGTTWTPDLPTAAAPPQQQGAPLRWDEGPWGSGR</sequence>
<evidence type="ECO:0000256" key="1">
    <source>
        <dbReference type="SAM" id="MobiDB-lite"/>
    </source>
</evidence>
<dbReference type="AlphaFoldDB" id="U5WBQ3"/>
<feature type="transmembrane region" description="Helical" evidence="2">
    <location>
        <begin position="353"/>
        <end position="373"/>
    </location>
</feature>
<accession>U5WBQ3</accession>
<feature type="transmembrane region" description="Helical" evidence="2">
    <location>
        <begin position="79"/>
        <end position="101"/>
    </location>
</feature>
<dbReference type="EMBL" id="CP006272">
    <property type="protein sequence ID" value="AGZ46544.1"/>
    <property type="molecule type" value="Genomic_DNA"/>
</dbReference>
<feature type="transmembrane region" description="Helical" evidence="2">
    <location>
        <begin position="330"/>
        <end position="347"/>
    </location>
</feature>
<evidence type="ECO:0000313" key="3">
    <source>
        <dbReference type="EMBL" id="AGZ46544.1"/>
    </source>
</evidence>
<feature type="transmembrane region" description="Helical" evidence="2">
    <location>
        <begin position="167"/>
        <end position="189"/>
    </location>
</feature>
<feature type="compositionally biased region" description="Basic and acidic residues" evidence="1">
    <location>
        <begin position="14"/>
        <end position="23"/>
    </location>
</feature>
<evidence type="ECO:0000313" key="4">
    <source>
        <dbReference type="Proteomes" id="UP000017746"/>
    </source>
</evidence>
<proteinExistence type="predicted"/>
<organism evidence="3 4">
    <name type="scientific">Actinoplanes friuliensis DSM 7358</name>
    <dbReference type="NCBI Taxonomy" id="1246995"/>
    <lineage>
        <taxon>Bacteria</taxon>
        <taxon>Bacillati</taxon>
        <taxon>Actinomycetota</taxon>
        <taxon>Actinomycetes</taxon>
        <taxon>Micromonosporales</taxon>
        <taxon>Micromonosporaceae</taxon>
        <taxon>Actinoplanes</taxon>
    </lineage>
</organism>
<dbReference type="KEGG" id="afs:AFR_41450"/>
<evidence type="ECO:0008006" key="5">
    <source>
        <dbReference type="Google" id="ProtNLM"/>
    </source>
</evidence>
<feature type="transmembrane region" description="Helical" evidence="2">
    <location>
        <begin position="113"/>
        <end position="132"/>
    </location>
</feature>
<dbReference type="STRING" id="1246995.AFR_41450"/>
<keyword evidence="2" id="KW-0812">Transmembrane</keyword>
<feature type="region of interest" description="Disordered" evidence="1">
    <location>
        <begin position="14"/>
        <end position="33"/>
    </location>
</feature>
<name>U5WBQ3_9ACTN</name>
<keyword evidence="4" id="KW-1185">Reference proteome</keyword>
<gene>
    <name evidence="3" type="ORF">AFR_41450</name>
</gene>
<feature type="transmembrane region" description="Helical" evidence="2">
    <location>
        <begin position="305"/>
        <end position="323"/>
    </location>
</feature>